<dbReference type="Gene3D" id="3.40.50.150">
    <property type="entry name" value="Vaccinia Virus protein VP39"/>
    <property type="match status" value="1"/>
</dbReference>
<dbReference type="OrthoDB" id="9780707at2"/>
<comment type="caution">
    <text evidence="7">The sequence shown here is derived from an EMBL/GenBank/DDBJ whole genome shotgun (WGS) entry which is preliminary data.</text>
</comment>
<organism evidence="7 8">
    <name type="scientific">Porphyromonas somerae</name>
    <dbReference type="NCBI Taxonomy" id="322095"/>
    <lineage>
        <taxon>Bacteria</taxon>
        <taxon>Pseudomonadati</taxon>
        <taxon>Bacteroidota</taxon>
        <taxon>Bacteroidia</taxon>
        <taxon>Bacteroidales</taxon>
        <taxon>Porphyromonadaceae</taxon>
        <taxon>Porphyromonas</taxon>
    </lineage>
</organism>
<dbReference type="EMBL" id="LSDK01000140">
    <property type="protein sequence ID" value="KXB73355.1"/>
    <property type="molecule type" value="Genomic_DNA"/>
</dbReference>
<dbReference type="InterPro" id="IPR035996">
    <property type="entry name" value="4pyrrol_Methylase_sf"/>
</dbReference>
<keyword evidence="3 7" id="KW-0489">Methyltransferase</keyword>
<keyword evidence="8" id="KW-1185">Reference proteome</keyword>
<evidence type="ECO:0000256" key="5">
    <source>
        <dbReference type="ARBA" id="ARBA00022691"/>
    </source>
</evidence>
<dbReference type="InterPro" id="IPR000878">
    <property type="entry name" value="4pyrrol_Mease"/>
</dbReference>
<dbReference type="AlphaFoldDB" id="A0A134B087"/>
<dbReference type="SUPFAM" id="SSF53790">
    <property type="entry name" value="Tetrapyrrole methylase"/>
    <property type="match status" value="1"/>
</dbReference>
<dbReference type="NCBIfam" id="TIGR02467">
    <property type="entry name" value="CbiE"/>
    <property type="match status" value="1"/>
</dbReference>
<keyword evidence="4 7" id="KW-0808">Transferase</keyword>
<gene>
    <name evidence="7" type="ORF">HMPREF3185_02097</name>
</gene>
<dbReference type="InterPro" id="IPR012818">
    <property type="entry name" value="CbiE"/>
</dbReference>
<dbReference type="NCBIfam" id="TIGR02469">
    <property type="entry name" value="CbiT"/>
    <property type="match status" value="1"/>
</dbReference>
<proteinExistence type="predicted"/>
<feature type="domain" description="Tetrapyrrole methylase" evidence="6">
    <location>
        <begin position="77"/>
        <end position="206"/>
    </location>
</feature>
<evidence type="ECO:0000256" key="3">
    <source>
        <dbReference type="ARBA" id="ARBA00022603"/>
    </source>
</evidence>
<accession>A0A134B087</accession>
<dbReference type="UniPathway" id="UPA00148"/>
<keyword evidence="5" id="KW-0949">S-adenosyl-L-methionine</keyword>
<dbReference type="GO" id="GO:0008276">
    <property type="term" value="F:protein methyltransferase activity"/>
    <property type="evidence" value="ECO:0007669"/>
    <property type="project" value="InterPro"/>
</dbReference>
<dbReference type="GO" id="GO:0009236">
    <property type="term" value="P:cobalamin biosynthetic process"/>
    <property type="evidence" value="ECO:0007669"/>
    <property type="project" value="UniProtKB-UniPathway"/>
</dbReference>
<keyword evidence="2" id="KW-0169">Cobalamin biosynthesis</keyword>
<dbReference type="PANTHER" id="PTHR43182">
    <property type="entry name" value="COBALT-PRECORRIN-6B C(15)-METHYLTRANSFERASE (DECARBOXYLATING)"/>
    <property type="match status" value="1"/>
</dbReference>
<evidence type="ECO:0000313" key="8">
    <source>
        <dbReference type="Proteomes" id="UP000070224"/>
    </source>
</evidence>
<evidence type="ECO:0000256" key="2">
    <source>
        <dbReference type="ARBA" id="ARBA00022573"/>
    </source>
</evidence>
<evidence type="ECO:0000256" key="4">
    <source>
        <dbReference type="ARBA" id="ARBA00022679"/>
    </source>
</evidence>
<dbReference type="InterPro" id="IPR029063">
    <property type="entry name" value="SAM-dependent_MTases_sf"/>
</dbReference>
<dbReference type="STRING" id="322095.HMPREF3185_02097"/>
<dbReference type="InterPro" id="IPR014008">
    <property type="entry name" value="Cbl_synth_MTase_CbiT"/>
</dbReference>
<dbReference type="InterPro" id="IPR050714">
    <property type="entry name" value="Cobalamin_biosynth_MTase"/>
</dbReference>
<dbReference type="Pfam" id="PF00590">
    <property type="entry name" value="TP_methylase"/>
    <property type="match status" value="1"/>
</dbReference>
<dbReference type="PATRIC" id="fig|322095.3.peg.2067"/>
<evidence type="ECO:0000256" key="1">
    <source>
        <dbReference type="ARBA" id="ARBA00004953"/>
    </source>
</evidence>
<dbReference type="Proteomes" id="UP000070224">
    <property type="component" value="Unassembled WGS sequence"/>
</dbReference>
<dbReference type="CDD" id="cd11644">
    <property type="entry name" value="Precorrin-6Y-MT"/>
    <property type="match status" value="1"/>
</dbReference>
<dbReference type="InterPro" id="IPR006365">
    <property type="entry name" value="Cbl_synth_CobL"/>
</dbReference>
<protein>
    <submittedName>
        <fullName evidence="7">Precorrin-6y C5,15-methyltransferase (Decarboxylating), CbiE subunit</fullName>
    </submittedName>
</protein>
<dbReference type="PIRSF" id="PIRSF036428">
    <property type="entry name" value="CobL"/>
    <property type="match status" value="1"/>
</dbReference>
<comment type="pathway">
    <text evidence="1">Cofactor biosynthesis; adenosylcobalamin biosynthesis.</text>
</comment>
<dbReference type="GO" id="GO:0032259">
    <property type="term" value="P:methylation"/>
    <property type="evidence" value="ECO:0007669"/>
    <property type="project" value="UniProtKB-KW"/>
</dbReference>
<evidence type="ECO:0000313" key="7">
    <source>
        <dbReference type="EMBL" id="KXB73355.1"/>
    </source>
</evidence>
<sequence length="410" mass="46023">MILLLDEKNLTTQGLRFTVVGMNDEQCPLFSPEVQQLIAQHRVFSGGRRHRELVADLLPAGAVWIDIIVPLSTVYQEYRALDEPVLVFASGDPLFFGFTTTLMREFPGQVAQTFPSFSSLQMLAHSLRLPYHDMRVVSLTGRPWLELDRALIERAAKVGVLTDKKNTPALIAQRMIDYGYTGYQMHIGVRLGGSREEVYSLPLHEVVGLEFGHPNCLIIEDPQPTAYDAPIGLQELDFFPLNGRVNMITKMPVRLVSLSLLELERRRSFWDVGFCTGSVSIEAKLRYPHLLVNSFEVRPEGKELMEVNSRRFHAPGIDYHIGDFLSQDLESLPRPEAAFIGGHGGKLIEFVERLTALMGADGVLVFNSVSEETLALFREAVKRVGWHISYETLLAVDAHNPITILQAKGK</sequence>
<dbReference type="SUPFAM" id="SSF53335">
    <property type="entry name" value="S-adenosyl-L-methionine-dependent methyltransferases"/>
    <property type="match status" value="1"/>
</dbReference>
<evidence type="ECO:0000259" key="6">
    <source>
        <dbReference type="Pfam" id="PF00590"/>
    </source>
</evidence>
<name>A0A134B087_9PORP</name>
<dbReference type="PANTHER" id="PTHR43182:SF1">
    <property type="entry name" value="COBALT-PRECORRIN-7 C(5)-METHYLTRANSFERASE"/>
    <property type="match status" value="1"/>
</dbReference>
<reference evidence="8" key="1">
    <citation type="submission" date="2016-01" db="EMBL/GenBank/DDBJ databases">
        <authorList>
            <person name="Mitreva M."/>
            <person name="Pepin K.H."/>
            <person name="Mihindukulasuriya K.A."/>
            <person name="Fulton R."/>
            <person name="Fronick C."/>
            <person name="O'Laughlin M."/>
            <person name="Miner T."/>
            <person name="Herter B."/>
            <person name="Rosa B.A."/>
            <person name="Cordes M."/>
            <person name="Tomlinson C."/>
            <person name="Wollam A."/>
            <person name="Palsikar V.B."/>
            <person name="Mardis E.R."/>
            <person name="Wilson R.K."/>
        </authorList>
    </citation>
    <scope>NUCLEOTIDE SEQUENCE [LARGE SCALE GENOMIC DNA]</scope>
    <source>
        <strain evidence="8">KA00683</strain>
    </source>
</reference>